<dbReference type="Proteomes" id="UP001214553">
    <property type="component" value="Chromosome"/>
</dbReference>
<name>A0ABY8C0J3_9MICO</name>
<keyword evidence="3" id="KW-1185">Reference proteome</keyword>
<organism evidence="2 3">
    <name type="scientific">Microbacterium horticulturae</name>
    <dbReference type="NCBI Taxonomy" id="3028316"/>
    <lineage>
        <taxon>Bacteria</taxon>
        <taxon>Bacillati</taxon>
        <taxon>Actinomycetota</taxon>
        <taxon>Actinomycetes</taxon>
        <taxon>Micrococcales</taxon>
        <taxon>Microbacteriaceae</taxon>
        <taxon>Microbacterium</taxon>
    </lineage>
</organism>
<dbReference type="RefSeq" id="WP_275279287.1">
    <property type="nucleotide sequence ID" value="NZ_CP119108.1"/>
</dbReference>
<dbReference type="SUPFAM" id="SSF56281">
    <property type="entry name" value="Metallo-hydrolase/oxidoreductase"/>
    <property type="match status" value="1"/>
</dbReference>
<reference evidence="2 3" key="1">
    <citation type="submission" date="2023-03" db="EMBL/GenBank/DDBJ databases">
        <title>Genome sequence of Microbacterium sp. KACC 23027.</title>
        <authorList>
            <person name="Kim S."/>
            <person name="Heo J."/>
            <person name="Kwon S.-W."/>
        </authorList>
    </citation>
    <scope>NUCLEOTIDE SEQUENCE [LARGE SCALE GENOMIC DNA]</scope>
    <source>
        <strain evidence="2 3">KACC 23027</strain>
    </source>
</reference>
<evidence type="ECO:0000313" key="3">
    <source>
        <dbReference type="Proteomes" id="UP001214553"/>
    </source>
</evidence>
<keyword evidence="2" id="KW-0378">Hydrolase</keyword>
<dbReference type="PANTHER" id="PTHR36839:SF1">
    <property type="entry name" value="METALLO-BETA-LACTAMASE FAMILY PROTEIN (AFU_ORTHOLOGUE AFUA_5G12770)"/>
    <property type="match status" value="1"/>
</dbReference>
<dbReference type="PANTHER" id="PTHR36839">
    <property type="entry name" value="METALLO-BETA-LACTAMASE FAMILY PROTEIN (AFU_ORTHOLOGUE AFUA_5G12770)"/>
    <property type="match status" value="1"/>
</dbReference>
<evidence type="ECO:0000259" key="1">
    <source>
        <dbReference type="SMART" id="SM00849"/>
    </source>
</evidence>
<dbReference type="Gene3D" id="3.60.15.10">
    <property type="entry name" value="Ribonuclease Z/Hydroxyacylglutathione hydrolase-like"/>
    <property type="match status" value="1"/>
</dbReference>
<dbReference type="EMBL" id="CP119108">
    <property type="protein sequence ID" value="WEG09938.1"/>
    <property type="molecule type" value="Genomic_DNA"/>
</dbReference>
<dbReference type="GO" id="GO:0016787">
    <property type="term" value="F:hydrolase activity"/>
    <property type="evidence" value="ECO:0007669"/>
    <property type="project" value="UniProtKB-KW"/>
</dbReference>
<gene>
    <name evidence="2" type="ORF">PU630_05115</name>
</gene>
<dbReference type="SUPFAM" id="SSF57802">
    <property type="entry name" value="Rubredoxin-like"/>
    <property type="match status" value="1"/>
</dbReference>
<dbReference type="SMART" id="SM00849">
    <property type="entry name" value="Lactamase_B"/>
    <property type="match status" value="1"/>
</dbReference>
<sequence>MSTELVQCPTCGVERDAADPPAVCPICADERQYVAPDGQRWIVPDRESPITLRELEPGLWGLEVTDGVGIGQLAKLIVTADGCVMYDVPAAVTPDAVEAVRALGPMRAIIPSHPHMFGLQSLWSAALDDAPVFVSEADAAWLGHRPSALVPWSGILNPIPGVTASQPGGHFPGSSVVHWEGSDGAGVLLAGDTIMVNPDRATVSFLRSYPNRLPLSADVVERIAAHVARYDFDRIYSNFSLRIDRDAAAAVQRSAQRHASWVRGEFDHLTGPG</sequence>
<accession>A0ABY8C0J3</accession>
<dbReference type="CDD" id="cd00350">
    <property type="entry name" value="rubredoxin_like"/>
    <property type="match status" value="1"/>
</dbReference>
<dbReference type="InterPro" id="IPR001279">
    <property type="entry name" value="Metallo-B-lactamas"/>
</dbReference>
<feature type="domain" description="Metallo-beta-lactamase" evidence="1">
    <location>
        <begin position="71"/>
        <end position="239"/>
    </location>
</feature>
<evidence type="ECO:0000313" key="2">
    <source>
        <dbReference type="EMBL" id="WEG09938.1"/>
    </source>
</evidence>
<protein>
    <submittedName>
        <fullName evidence="2">Hydrolase</fullName>
    </submittedName>
</protein>
<dbReference type="InterPro" id="IPR036866">
    <property type="entry name" value="RibonucZ/Hydroxyglut_hydro"/>
</dbReference>
<proteinExistence type="predicted"/>